<dbReference type="PANTHER" id="PTHR46532">
    <property type="entry name" value="MALE FERTILITY FACTOR KL5"/>
    <property type="match status" value="1"/>
</dbReference>
<dbReference type="EMBL" id="RRYP01003711">
    <property type="protein sequence ID" value="TNV83559.1"/>
    <property type="molecule type" value="Genomic_DNA"/>
</dbReference>
<comment type="caution">
    <text evidence="4">The sequence shown here is derived from an EMBL/GenBank/DDBJ whole genome shotgun (WGS) entry which is preliminary data.</text>
</comment>
<keyword evidence="5" id="KW-1185">Reference proteome</keyword>
<dbReference type="PANTHER" id="PTHR46532:SF4">
    <property type="entry name" value="AAA+ ATPASE DOMAIN-CONTAINING PROTEIN"/>
    <property type="match status" value="1"/>
</dbReference>
<dbReference type="GO" id="GO:0045505">
    <property type="term" value="F:dynein intermediate chain binding"/>
    <property type="evidence" value="ECO:0007669"/>
    <property type="project" value="InterPro"/>
</dbReference>
<comment type="similarity">
    <text evidence="1">Belongs to the dynein heavy chain family.</text>
</comment>
<organism evidence="4 5">
    <name type="scientific">Halteria grandinella</name>
    <dbReference type="NCBI Taxonomy" id="5974"/>
    <lineage>
        <taxon>Eukaryota</taxon>
        <taxon>Sar</taxon>
        <taxon>Alveolata</taxon>
        <taxon>Ciliophora</taxon>
        <taxon>Intramacronucleata</taxon>
        <taxon>Spirotrichea</taxon>
        <taxon>Stichotrichia</taxon>
        <taxon>Sporadotrichida</taxon>
        <taxon>Halteriidae</taxon>
        <taxon>Halteria</taxon>
    </lineage>
</organism>
<evidence type="ECO:0000259" key="3">
    <source>
        <dbReference type="Pfam" id="PF08385"/>
    </source>
</evidence>
<dbReference type="AlphaFoldDB" id="A0A8J8P0H8"/>
<accession>A0A8J8P0H8</accession>
<evidence type="ECO:0000256" key="2">
    <source>
        <dbReference type="SAM" id="MobiDB-lite"/>
    </source>
</evidence>
<dbReference type="GO" id="GO:0005858">
    <property type="term" value="C:axonemal dynein complex"/>
    <property type="evidence" value="ECO:0007669"/>
    <property type="project" value="TreeGrafter"/>
</dbReference>
<feature type="region of interest" description="Disordered" evidence="2">
    <location>
        <begin position="181"/>
        <end position="210"/>
    </location>
</feature>
<feature type="region of interest" description="Disordered" evidence="2">
    <location>
        <begin position="1"/>
        <end position="32"/>
    </location>
</feature>
<dbReference type="GO" id="GO:0051959">
    <property type="term" value="F:dynein light intermediate chain binding"/>
    <property type="evidence" value="ECO:0007669"/>
    <property type="project" value="InterPro"/>
</dbReference>
<sequence length="711" mass="81192">MSTISSMRSQRTSRFRQQQEDEDQTQHEEKKETLDNFLMASSRGQEQSEFFSNLLDMEKLFAGVTQKQSGLKREMNGRESGLASTRVCILLIERSSELLIPFLDKSDRVKLSQVSIAWNSNIGSFNLFSTIVKSIKEVVNDEVKTSARKTSVKRFDAAGIDPTKQYTSTRQIPQNILRKKAVEHPQTEKKQLPQSTQQEAPPQTPITSSKFSKRFNMISSGGGAGEMDRVQTPSTTTSDIESDENQWIRRPPISSLYDPSYASDPQLLLSKLNQKELGILQDYLELWFKNVISLLDRLRDTVPGEGMIGEVNYWRDLSRILEAINNEIKQSFVEITVQVLSISAQTDSMIQASVEQFMKQKSRVIQGTKEAKWNYKYMKVIEKPVTQIEMAGEFKEMLFVIVSLLKSLKNIYENSNFYKEARIVSFIDRLLACILSKLKDKYSIGVSIQRGKKEYEKYDQDIQVAIAVFNKFRDNFFVAELMQPKAPSIGGNEQDQMAQSFYTKQGIDFLYFARPGTAYGSQAFQQAASNSGKPSFGQTTIQGFYQSDKKTVKPIEMIKSKTQGTSLLSQLWFERAQKVINQLDHSLKLLEFFSYVGLIANRFHVDYIPTLKENRVPQSVIREVTGFLELYTAYQPEYDIYDYKNAYMLTLFIENFEVKAQQVEDTIQSVLRGDEYDPNTGGAGEERTTPKQLPPLQLKGKAAIQSLAEKR</sequence>
<evidence type="ECO:0000313" key="5">
    <source>
        <dbReference type="Proteomes" id="UP000785679"/>
    </source>
</evidence>
<dbReference type="GO" id="GO:0007018">
    <property type="term" value="P:microtubule-based movement"/>
    <property type="evidence" value="ECO:0007669"/>
    <property type="project" value="InterPro"/>
</dbReference>
<feature type="compositionally biased region" description="Basic and acidic residues" evidence="2">
    <location>
        <begin position="181"/>
        <end position="191"/>
    </location>
</feature>
<dbReference type="Proteomes" id="UP000785679">
    <property type="component" value="Unassembled WGS sequence"/>
</dbReference>
<name>A0A8J8P0H8_HALGN</name>
<gene>
    <name evidence="4" type="ORF">FGO68_gene9936</name>
</gene>
<reference evidence="4" key="1">
    <citation type="submission" date="2019-06" db="EMBL/GenBank/DDBJ databases">
        <authorList>
            <person name="Zheng W."/>
        </authorList>
    </citation>
    <scope>NUCLEOTIDE SEQUENCE</scope>
    <source>
        <strain evidence="4">QDHG01</strain>
    </source>
</reference>
<evidence type="ECO:0000313" key="4">
    <source>
        <dbReference type="EMBL" id="TNV83559.1"/>
    </source>
</evidence>
<dbReference type="OrthoDB" id="10507276at2759"/>
<proteinExistence type="inferred from homology"/>
<dbReference type="InterPro" id="IPR026983">
    <property type="entry name" value="DHC"/>
</dbReference>
<feature type="compositionally biased region" description="Polar residues" evidence="2">
    <location>
        <begin position="192"/>
        <end position="210"/>
    </location>
</feature>
<feature type="region of interest" description="Disordered" evidence="2">
    <location>
        <begin position="222"/>
        <end position="243"/>
    </location>
</feature>
<dbReference type="InterPro" id="IPR013594">
    <property type="entry name" value="Dynein_heavy_tail"/>
</dbReference>
<dbReference type="Pfam" id="PF08385">
    <property type="entry name" value="DHC_N1"/>
    <property type="match status" value="1"/>
</dbReference>
<feature type="compositionally biased region" description="Low complexity" evidence="2">
    <location>
        <begin position="1"/>
        <end position="16"/>
    </location>
</feature>
<protein>
    <recommendedName>
        <fullName evidence="3">Dynein heavy chain tail domain-containing protein</fullName>
    </recommendedName>
</protein>
<feature type="domain" description="Dynein heavy chain tail" evidence="3">
    <location>
        <begin position="280"/>
        <end position="478"/>
    </location>
</feature>
<evidence type="ECO:0000256" key="1">
    <source>
        <dbReference type="ARBA" id="ARBA00008887"/>
    </source>
</evidence>
<feature type="region of interest" description="Disordered" evidence="2">
    <location>
        <begin position="671"/>
        <end position="695"/>
    </location>
</feature>